<comment type="cofactor">
    <cofactor evidence="6">
        <name>Zn(2+)</name>
        <dbReference type="ChEBI" id="CHEBI:29105"/>
    </cofactor>
    <text evidence="6">Binds 1 zinc ion per subunit.</text>
</comment>
<dbReference type="GO" id="GO:0004222">
    <property type="term" value="F:metalloendopeptidase activity"/>
    <property type="evidence" value="ECO:0007669"/>
    <property type="project" value="InterPro"/>
</dbReference>
<keyword evidence="5 6" id="KW-0482">Metalloprotease</keyword>
<organism evidence="10 11">
    <name type="scientific">Vanrija pseudolonga</name>
    <dbReference type="NCBI Taxonomy" id="143232"/>
    <lineage>
        <taxon>Eukaryota</taxon>
        <taxon>Fungi</taxon>
        <taxon>Dikarya</taxon>
        <taxon>Basidiomycota</taxon>
        <taxon>Agaricomycotina</taxon>
        <taxon>Tremellomycetes</taxon>
        <taxon>Trichosporonales</taxon>
        <taxon>Trichosporonaceae</taxon>
        <taxon>Vanrija</taxon>
    </lineage>
</organism>
<keyword evidence="2" id="KW-0479">Metal-binding</keyword>
<feature type="region of interest" description="Disordered" evidence="7">
    <location>
        <begin position="43"/>
        <end position="69"/>
    </location>
</feature>
<evidence type="ECO:0000259" key="9">
    <source>
        <dbReference type="Pfam" id="PF01435"/>
    </source>
</evidence>
<dbReference type="GO" id="GO:0046872">
    <property type="term" value="F:metal ion binding"/>
    <property type="evidence" value="ECO:0007669"/>
    <property type="project" value="UniProtKB-KW"/>
</dbReference>
<sequence length="421" mass="45883">MRLNLVRTAIPIARNGLLKQAVRVPAIRRASVASPSAILAHTKPFHSSGPKQRRYERWEEDPWSGQPNERPDVMSFLRRRLGGDRAVWLWGIGIGACVIYYCAHLERVPITGRLRFIDVSSETEREVGQESFAQTLQEFQGKILPPGSPVVRRVRDICERIVASNGLGHVKAGGSALGAVEGVLGAWGATGTSGADDDNYAEGDSEGRFKGSNLGPDTEWDVYVVQAPDVKNAFVLPRPDGKIFVFTGILPVSANDNGLATVLGHEISHVVARHGAERMSSMKVLFAISFLLEALGLDVGITRALVTFMLMLPNSRKNEAEADEIGLQLMAQACFDPSEAPKLWERMSAGEGVAGKFDFMSTHPASQKRIRNLEKEQPQALEIRAKHCGYTEQQYGSFTNLLGKNGPGAQQGSQDGVPTWG</sequence>
<keyword evidence="1 6" id="KW-0645">Protease</keyword>
<dbReference type="InterPro" id="IPR051156">
    <property type="entry name" value="Mito/Outer_Membr_Metalloprot"/>
</dbReference>
<reference evidence="10" key="1">
    <citation type="submission" date="2023-10" db="EMBL/GenBank/DDBJ databases">
        <authorList>
            <person name="Noh H."/>
        </authorList>
    </citation>
    <scope>NUCLEOTIDE SEQUENCE</scope>
    <source>
        <strain evidence="10">DUCC4014</strain>
    </source>
</reference>
<feature type="domain" description="Peptidase M48" evidence="9">
    <location>
        <begin position="216"/>
        <end position="376"/>
    </location>
</feature>
<dbReference type="GO" id="GO:0005743">
    <property type="term" value="C:mitochondrial inner membrane"/>
    <property type="evidence" value="ECO:0007669"/>
    <property type="project" value="TreeGrafter"/>
</dbReference>
<dbReference type="CDD" id="cd07331">
    <property type="entry name" value="M48C_Oma1_like"/>
    <property type="match status" value="1"/>
</dbReference>
<evidence type="ECO:0000256" key="6">
    <source>
        <dbReference type="RuleBase" id="RU003983"/>
    </source>
</evidence>
<accession>A0AAF0YDE4</accession>
<keyword evidence="8" id="KW-0472">Membrane</keyword>
<feature type="transmembrane region" description="Helical" evidence="8">
    <location>
        <begin position="86"/>
        <end position="103"/>
    </location>
</feature>
<evidence type="ECO:0000256" key="1">
    <source>
        <dbReference type="ARBA" id="ARBA00022670"/>
    </source>
</evidence>
<dbReference type="Pfam" id="PF01435">
    <property type="entry name" value="Peptidase_M48"/>
    <property type="match status" value="1"/>
</dbReference>
<dbReference type="GO" id="GO:0006515">
    <property type="term" value="P:protein quality control for misfolded or incompletely synthesized proteins"/>
    <property type="evidence" value="ECO:0007669"/>
    <property type="project" value="TreeGrafter"/>
</dbReference>
<evidence type="ECO:0000256" key="3">
    <source>
        <dbReference type="ARBA" id="ARBA00022801"/>
    </source>
</evidence>
<dbReference type="GeneID" id="87810590"/>
<evidence type="ECO:0000256" key="4">
    <source>
        <dbReference type="ARBA" id="ARBA00022833"/>
    </source>
</evidence>
<evidence type="ECO:0000256" key="7">
    <source>
        <dbReference type="SAM" id="MobiDB-lite"/>
    </source>
</evidence>
<keyword evidence="11" id="KW-1185">Reference proteome</keyword>
<dbReference type="GO" id="GO:0034982">
    <property type="term" value="P:mitochondrial protein processing"/>
    <property type="evidence" value="ECO:0007669"/>
    <property type="project" value="TreeGrafter"/>
</dbReference>
<evidence type="ECO:0000256" key="5">
    <source>
        <dbReference type="ARBA" id="ARBA00023049"/>
    </source>
</evidence>
<dbReference type="AlphaFoldDB" id="A0AAF0YDE4"/>
<dbReference type="Gene3D" id="3.30.2010.10">
    <property type="entry name" value="Metalloproteases ('zincins'), catalytic domain"/>
    <property type="match status" value="1"/>
</dbReference>
<evidence type="ECO:0000313" key="10">
    <source>
        <dbReference type="EMBL" id="WOO83897.1"/>
    </source>
</evidence>
<dbReference type="RefSeq" id="XP_062629923.1">
    <property type="nucleotide sequence ID" value="XM_062773939.1"/>
</dbReference>
<dbReference type="Proteomes" id="UP000827549">
    <property type="component" value="Chromosome 5"/>
</dbReference>
<evidence type="ECO:0000313" key="11">
    <source>
        <dbReference type="Proteomes" id="UP000827549"/>
    </source>
</evidence>
<dbReference type="EMBL" id="CP086718">
    <property type="protein sequence ID" value="WOO83897.1"/>
    <property type="molecule type" value="Genomic_DNA"/>
</dbReference>
<evidence type="ECO:0000256" key="2">
    <source>
        <dbReference type="ARBA" id="ARBA00022723"/>
    </source>
</evidence>
<keyword evidence="3 6" id="KW-0378">Hydrolase</keyword>
<name>A0AAF0YDE4_9TREE</name>
<feature type="transmembrane region" description="Helical" evidence="8">
    <location>
        <begin position="284"/>
        <end position="312"/>
    </location>
</feature>
<keyword evidence="8" id="KW-1133">Transmembrane helix</keyword>
<dbReference type="InterPro" id="IPR001915">
    <property type="entry name" value="Peptidase_M48"/>
</dbReference>
<gene>
    <name evidence="10" type="primary">oma1</name>
    <name evidence="10" type="ORF">LOC62_05G007417</name>
</gene>
<evidence type="ECO:0000256" key="8">
    <source>
        <dbReference type="SAM" id="Phobius"/>
    </source>
</evidence>
<comment type="similarity">
    <text evidence="6">Belongs to the peptidase M48 family.</text>
</comment>
<proteinExistence type="inferred from homology"/>
<dbReference type="PANTHER" id="PTHR22726">
    <property type="entry name" value="METALLOENDOPEPTIDASE OMA1"/>
    <property type="match status" value="1"/>
</dbReference>
<feature type="region of interest" description="Disordered" evidence="7">
    <location>
        <begin position="401"/>
        <end position="421"/>
    </location>
</feature>
<protein>
    <submittedName>
        <fullName evidence="10">Mitochondrial metalloendopeptidase OMA1</fullName>
    </submittedName>
</protein>
<dbReference type="PANTHER" id="PTHR22726:SF1">
    <property type="entry name" value="METALLOENDOPEPTIDASE OMA1, MITOCHONDRIAL"/>
    <property type="match status" value="1"/>
</dbReference>
<keyword evidence="8" id="KW-0812">Transmembrane</keyword>
<keyword evidence="4 6" id="KW-0862">Zinc</keyword>